<evidence type="ECO:0000256" key="1">
    <source>
        <dbReference type="SAM" id="Coils"/>
    </source>
</evidence>
<accession>A0ABR7F4P0</accession>
<evidence type="ECO:0000313" key="3">
    <source>
        <dbReference type="Proteomes" id="UP000597877"/>
    </source>
</evidence>
<sequence>MIKETVDAIRIAESDAEKTVMTAKDNAMNMKNDIKIRAQSYREEETDKVKDKARRDMEETIKSCSEADREFNAEIDKQVIKLKEEAAERQPEAVKAVIDALF</sequence>
<organism evidence="2 3">
    <name type="scientific">Eubacterium segne</name>
    <dbReference type="NCBI Taxonomy" id="2763045"/>
    <lineage>
        <taxon>Bacteria</taxon>
        <taxon>Bacillati</taxon>
        <taxon>Bacillota</taxon>
        <taxon>Clostridia</taxon>
        <taxon>Eubacteriales</taxon>
        <taxon>Eubacteriaceae</taxon>
        <taxon>Eubacterium</taxon>
    </lineage>
</organism>
<evidence type="ECO:0008006" key="4">
    <source>
        <dbReference type="Google" id="ProtNLM"/>
    </source>
</evidence>
<keyword evidence="3" id="KW-1185">Reference proteome</keyword>
<evidence type="ECO:0000313" key="2">
    <source>
        <dbReference type="EMBL" id="MBC5668581.1"/>
    </source>
</evidence>
<gene>
    <name evidence="2" type="ORF">H8S00_11435</name>
</gene>
<comment type="caution">
    <text evidence="2">The sequence shown here is derived from an EMBL/GenBank/DDBJ whole genome shotgun (WGS) entry which is preliminary data.</text>
</comment>
<dbReference type="RefSeq" id="WP_118589786.1">
    <property type="nucleotide sequence ID" value="NZ_JACOOZ010000008.1"/>
</dbReference>
<keyword evidence="1" id="KW-0175">Coiled coil</keyword>
<name>A0ABR7F4P0_9FIRM</name>
<proteinExistence type="predicted"/>
<reference evidence="2 3" key="1">
    <citation type="submission" date="2020-08" db="EMBL/GenBank/DDBJ databases">
        <title>Genome public.</title>
        <authorList>
            <person name="Liu C."/>
            <person name="Sun Q."/>
        </authorList>
    </citation>
    <scope>NUCLEOTIDE SEQUENCE [LARGE SCALE GENOMIC DNA]</scope>
    <source>
        <strain evidence="2 3">BX4</strain>
    </source>
</reference>
<protein>
    <recommendedName>
        <fullName evidence="4">ATPase</fullName>
    </recommendedName>
</protein>
<feature type="coiled-coil region" evidence="1">
    <location>
        <begin position="24"/>
        <end position="70"/>
    </location>
</feature>
<dbReference type="Proteomes" id="UP000597877">
    <property type="component" value="Unassembled WGS sequence"/>
</dbReference>
<dbReference type="EMBL" id="JACOOZ010000008">
    <property type="protein sequence ID" value="MBC5668581.1"/>
    <property type="molecule type" value="Genomic_DNA"/>
</dbReference>